<dbReference type="InterPro" id="IPR036388">
    <property type="entry name" value="WH-like_DNA-bd_sf"/>
</dbReference>
<name>A0AAU7RV92_9HYPH</name>
<keyword evidence="1" id="KW-0805">Transcription regulation</keyword>
<dbReference type="PROSITE" id="PS50956">
    <property type="entry name" value="HTH_ASNC_2"/>
    <property type="match status" value="1"/>
</dbReference>
<dbReference type="InterPro" id="IPR000485">
    <property type="entry name" value="AsnC-type_HTH_dom"/>
</dbReference>
<protein>
    <submittedName>
        <fullName evidence="5">Lrp/AsnC family transcriptional regulator</fullName>
    </submittedName>
</protein>
<dbReference type="GO" id="GO:0043565">
    <property type="term" value="F:sequence-specific DNA binding"/>
    <property type="evidence" value="ECO:0007669"/>
    <property type="project" value="InterPro"/>
</dbReference>
<proteinExistence type="predicted"/>
<dbReference type="EMBL" id="CP157960">
    <property type="protein sequence ID" value="XBT94070.1"/>
    <property type="molecule type" value="Genomic_DNA"/>
</dbReference>
<dbReference type="Pfam" id="PF01037">
    <property type="entry name" value="AsnC_trans_reg"/>
    <property type="match status" value="1"/>
</dbReference>
<feature type="domain" description="HTH asnC-type" evidence="4">
    <location>
        <begin position="5"/>
        <end position="66"/>
    </location>
</feature>
<dbReference type="Gene3D" id="3.30.70.920">
    <property type="match status" value="1"/>
</dbReference>
<evidence type="ECO:0000256" key="2">
    <source>
        <dbReference type="ARBA" id="ARBA00023125"/>
    </source>
</evidence>
<evidence type="ECO:0000256" key="3">
    <source>
        <dbReference type="ARBA" id="ARBA00023163"/>
    </source>
</evidence>
<dbReference type="InterPro" id="IPR011991">
    <property type="entry name" value="ArsR-like_HTH"/>
</dbReference>
<dbReference type="InterPro" id="IPR036390">
    <property type="entry name" value="WH_DNA-bd_sf"/>
</dbReference>
<dbReference type="Pfam" id="PF13412">
    <property type="entry name" value="HTH_24"/>
    <property type="match status" value="1"/>
</dbReference>
<dbReference type="InterPro" id="IPR019888">
    <property type="entry name" value="Tscrpt_reg_AsnC-like"/>
</dbReference>
<dbReference type="InterPro" id="IPR011008">
    <property type="entry name" value="Dimeric_a/b-barrel"/>
</dbReference>
<evidence type="ECO:0000313" key="5">
    <source>
        <dbReference type="EMBL" id="XBT94070.1"/>
    </source>
</evidence>
<sequence>MPMRLDEIDRRILRALQRDGRIQNVELAKEVGLSPSPCLRRVKLLEDAGIIDRYVAVVNPVKAGLPLSMFARVWLVAQDAETIDRFIAAMKKLPEVMECYIMLGESDALLRVAVSDLDDYRQFQSTHLTKVNGIQNVKTDVPSQIVKQTYALPLR</sequence>
<dbReference type="InterPro" id="IPR019887">
    <property type="entry name" value="Tscrpt_reg_AsnC/Lrp_C"/>
</dbReference>
<evidence type="ECO:0000259" key="4">
    <source>
        <dbReference type="PROSITE" id="PS50956"/>
    </source>
</evidence>
<dbReference type="GO" id="GO:0006355">
    <property type="term" value="P:regulation of DNA-templated transcription"/>
    <property type="evidence" value="ECO:0007669"/>
    <property type="project" value="UniProtKB-ARBA"/>
</dbReference>
<reference evidence="5" key="1">
    <citation type="submission" date="2024-06" db="EMBL/GenBank/DDBJ databases">
        <authorList>
            <person name="Li T."/>
            <person name="Gao R."/>
        </authorList>
    </citation>
    <scope>NUCLEOTIDE SEQUENCE</scope>
    <source>
        <strain evidence="5">ZPR3</strain>
    </source>
</reference>
<accession>A0AAU7RV92</accession>
<gene>
    <name evidence="5" type="ORF">ABM479_06355</name>
</gene>
<dbReference type="CDD" id="cd00090">
    <property type="entry name" value="HTH_ARSR"/>
    <property type="match status" value="1"/>
</dbReference>
<dbReference type="Gene3D" id="1.10.10.10">
    <property type="entry name" value="Winged helix-like DNA-binding domain superfamily/Winged helix DNA-binding domain"/>
    <property type="match status" value="1"/>
</dbReference>
<dbReference type="SMART" id="SM00344">
    <property type="entry name" value="HTH_ASNC"/>
    <property type="match status" value="1"/>
</dbReference>
<keyword evidence="3" id="KW-0804">Transcription</keyword>
<dbReference type="AlphaFoldDB" id="A0AAU7RV92"/>
<dbReference type="PANTHER" id="PTHR30154">
    <property type="entry name" value="LEUCINE-RESPONSIVE REGULATORY PROTEIN"/>
    <property type="match status" value="1"/>
</dbReference>
<dbReference type="PANTHER" id="PTHR30154:SF34">
    <property type="entry name" value="TRANSCRIPTIONAL REGULATOR AZLB"/>
    <property type="match status" value="1"/>
</dbReference>
<dbReference type="SUPFAM" id="SSF54909">
    <property type="entry name" value="Dimeric alpha+beta barrel"/>
    <property type="match status" value="1"/>
</dbReference>
<dbReference type="PRINTS" id="PR00033">
    <property type="entry name" value="HTHASNC"/>
</dbReference>
<dbReference type="RefSeq" id="WP_349958185.1">
    <property type="nucleotide sequence ID" value="NZ_CP157960.1"/>
</dbReference>
<dbReference type="GO" id="GO:0043200">
    <property type="term" value="P:response to amino acid"/>
    <property type="evidence" value="ECO:0007669"/>
    <property type="project" value="TreeGrafter"/>
</dbReference>
<dbReference type="FunFam" id="1.10.10.10:FF:000186">
    <property type="entry name" value="AsnC family transcriptional regulator"/>
    <property type="match status" value="1"/>
</dbReference>
<dbReference type="GO" id="GO:0005829">
    <property type="term" value="C:cytosol"/>
    <property type="evidence" value="ECO:0007669"/>
    <property type="project" value="TreeGrafter"/>
</dbReference>
<keyword evidence="2" id="KW-0238">DNA-binding</keyword>
<dbReference type="SUPFAM" id="SSF46785">
    <property type="entry name" value="Winged helix' DNA-binding domain"/>
    <property type="match status" value="1"/>
</dbReference>
<organism evidence="5">
    <name type="scientific">Rhizobium sp. ZPR3</name>
    <dbReference type="NCBI Taxonomy" id="3158967"/>
    <lineage>
        <taxon>Bacteria</taxon>
        <taxon>Pseudomonadati</taxon>
        <taxon>Pseudomonadota</taxon>
        <taxon>Alphaproteobacteria</taxon>
        <taxon>Hyphomicrobiales</taxon>
        <taxon>Rhizobiaceae</taxon>
        <taxon>Rhizobium/Agrobacterium group</taxon>
        <taxon>Rhizobium</taxon>
    </lineage>
</organism>
<evidence type="ECO:0000256" key="1">
    <source>
        <dbReference type="ARBA" id="ARBA00023015"/>
    </source>
</evidence>